<evidence type="ECO:0000256" key="5">
    <source>
        <dbReference type="ARBA" id="ARBA00022679"/>
    </source>
</evidence>
<feature type="non-terminal residue" evidence="8">
    <location>
        <position position="132"/>
    </location>
</feature>
<sequence length="132" mass="14522">MQVKRLHEYKRQHLNALNILADYLMIKANPGIDYTPHTYIFGAKAAAGYYMAKKIISFIYALGEMINNDPDVNGRLKVVYIEDYNVTMAEKLMPAADISEQISLAGTEASGTGNMKLMLNGAITLGTMDGAN</sequence>
<evidence type="ECO:0000256" key="6">
    <source>
        <dbReference type="ARBA" id="ARBA00022898"/>
    </source>
</evidence>
<comment type="cofactor">
    <cofactor evidence="1">
        <name>pyridoxal 5'-phosphate</name>
        <dbReference type="ChEBI" id="CHEBI:597326"/>
    </cofactor>
</comment>
<dbReference type="GO" id="GO:0005737">
    <property type="term" value="C:cytoplasm"/>
    <property type="evidence" value="ECO:0007669"/>
    <property type="project" value="TreeGrafter"/>
</dbReference>
<dbReference type="SUPFAM" id="SSF53756">
    <property type="entry name" value="UDP-Glycosyltransferase/glycogen phosphorylase"/>
    <property type="match status" value="1"/>
</dbReference>
<name>K1SMC0_9ZZZZ</name>
<dbReference type="AlphaFoldDB" id="K1SMC0"/>
<evidence type="ECO:0000256" key="7">
    <source>
        <dbReference type="ARBA" id="ARBA00023277"/>
    </source>
</evidence>
<dbReference type="GO" id="GO:0008184">
    <property type="term" value="F:glycogen phosphorylase activity"/>
    <property type="evidence" value="ECO:0007669"/>
    <property type="project" value="InterPro"/>
</dbReference>
<proteinExistence type="inferred from homology"/>
<dbReference type="EMBL" id="AJWY01010637">
    <property type="protein sequence ID" value="EKC54990.1"/>
    <property type="molecule type" value="Genomic_DNA"/>
</dbReference>
<evidence type="ECO:0000256" key="3">
    <source>
        <dbReference type="ARBA" id="ARBA00012591"/>
    </source>
</evidence>
<evidence type="ECO:0000313" key="8">
    <source>
        <dbReference type="EMBL" id="EKC54990.1"/>
    </source>
</evidence>
<dbReference type="InterPro" id="IPR035090">
    <property type="entry name" value="Pyridoxal_P_attach_site"/>
</dbReference>
<gene>
    <name evidence="8" type="ORF">LEA_15588</name>
</gene>
<dbReference type="Pfam" id="PF00343">
    <property type="entry name" value="Phosphorylase"/>
    <property type="match status" value="1"/>
</dbReference>
<keyword evidence="6" id="KW-0663">Pyridoxal phosphate</keyword>
<comment type="caution">
    <text evidence="8">The sequence shown here is derived from an EMBL/GenBank/DDBJ whole genome shotgun (WGS) entry which is preliminary data.</text>
</comment>
<organism evidence="8">
    <name type="scientific">human gut metagenome</name>
    <dbReference type="NCBI Taxonomy" id="408170"/>
    <lineage>
        <taxon>unclassified sequences</taxon>
        <taxon>metagenomes</taxon>
        <taxon>organismal metagenomes</taxon>
    </lineage>
</organism>
<dbReference type="InterPro" id="IPR000811">
    <property type="entry name" value="Glyco_trans_35"/>
</dbReference>
<dbReference type="EC" id="2.4.1.1" evidence="3"/>
<keyword evidence="5 8" id="KW-0808">Transferase</keyword>
<evidence type="ECO:0000256" key="4">
    <source>
        <dbReference type="ARBA" id="ARBA00022676"/>
    </source>
</evidence>
<keyword evidence="7" id="KW-0119">Carbohydrate metabolism</keyword>
<reference evidence="8" key="1">
    <citation type="journal article" date="2013" name="Environ. Microbiol.">
        <title>Microbiota from the distal guts of lean and obese adolescents exhibit partial functional redundancy besides clear differences in community structure.</title>
        <authorList>
            <person name="Ferrer M."/>
            <person name="Ruiz A."/>
            <person name="Lanza F."/>
            <person name="Haange S.B."/>
            <person name="Oberbach A."/>
            <person name="Till H."/>
            <person name="Bargiela R."/>
            <person name="Campoy C."/>
            <person name="Segura M.T."/>
            <person name="Richter M."/>
            <person name="von Bergen M."/>
            <person name="Seifert J."/>
            <person name="Suarez A."/>
        </authorList>
    </citation>
    <scope>NUCLEOTIDE SEQUENCE</scope>
</reference>
<dbReference type="PANTHER" id="PTHR11468:SF3">
    <property type="entry name" value="GLYCOGEN PHOSPHORYLASE, LIVER FORM"/>
    <property type="match status" value="1"/>
</dbReference>
<evidence type="ECO:0000256" key="1">
    <source>
        <dbReference type="ARBA" id="ARBA00001933"/>
    </source>
</evidence>
<accession>K1SMC0</accession>
<evidence type="ECO:0000256" key="2">
    <source>
        <dbReference type="ARBA" id="ARBA00006047"/>
    </source>
</evidence>
<dbReference type="PANTHER" id="PTHR11468">
    <property type="entry name" value="GLYCOGEN PHOSPHORYLASE"/>
    <property type="match status" value="1"/>
</dbReference>
<dbReference type="GO" id="GO:0005980">
    <property type="term" value="P:glycogen catabolic process"/>
    <property type="evidence" value="ECO:0007669"/>
    <property type="project" value="TreeGrafter"/>
</dbReference>
<protein>
    <recommendedName>
        <fullName evidence="3">glycogen phosphorylase</fullName>
        <ecNumber evidence="3">2.4.1.1</ecNumber>
    </recommendedName>
</protein>
<dbReference type="PROSITE" id="PS00102">
    <property type="entry name" value="PHOSPHORYLASE"/>
    <property type="match status" value="1"/>
</dbReference>
<keyword evidence="4 8" id="KW-0328">Glycosyltransferase</keyword>
<dbReference type="Gene3D" id="3.40.50.2000">
    <property type="entry name" value="Glycogen Phosphorylase B"/>
    <property type="match status" value="1"/>
</dbReference>
<comment type="similarity">
    <text evidence="2">Belongs to the glycogen phosphorylase family.</text>
</comment>
<dbReference type="GO" id="GO:0030170">
    <property type="term" value="F:pyridoxal phosphate binding"/>
    <property type="evidence" value="ECO:0007669"/>
    <property type="project" value="TreeGrafter"/>
</dbReference>